<sequence>MASKSAVAFMMVNLAIFAFVSTNAATCPDLNVCVSIANDLVNAQFGGQTRTECCELIHGIADADLGLCLCTSLKNTLLGSTLGGLLNALGGVLGGLGGLTGNDLLNKELVTVVNACGFNNPTQYKCPV</sequence>
<name>A0A803LR29_CHEQI</name>
<dbReference type="InterPro" id="IPR027923">
    <property type="entry name" value="Hydrophob_seed_dom"/>
</dbReference>
<organism evidence="3 4">
    <name type="scientific">Chenopodium quinoa</name>
    <name type="common">Quinoa</name>
    <dbReference type="NCBI Taxonomy" id="63459"/>
    <lineage>
        <taxon>Eukaryota</taxon>
        <taxon>Viridiplantae</taxon>
        <taxon>Streptophyta</taxon>
        <taxon>Embryophyta</taxon>
        <taxon>Tracheophyta</taxon>
        <taxon>Spermatophyta</taxon>
        <taxon>Magnoliopsida</taxon>
        <taxon>eudicotyledons</taxon>
        <taxon>Gunneridae</taxon>
        <taxon>Pentapetalae</taxon>
        <taxon>Caryophyllales</taxon>
        <taxon>Chenopodiaceae</taxon>
        <taxon>Chenopodioideae</taxon>
        <taxon>Atripliceae</taxon>
        <taxon>Chenopodium</taxon>
    </lineage>
</organism>
<keyword evidence="4" id="KW-1185">Reference proteome</keyword>
<evidence type="ECO:0000259" key="2">
    <source>
        <dbReference type="Pfam" id="PF14547"/>
    </source>
</evidence>
<dbReference type="Gene3D" id="1.10.110.10">
    <property type="entry name" value="Plant lipid-transfer and hydrophobic proteins"/>
    <property type="match status" value="1"/>
</dbReference>
<feature type="signal peptide" evidence="1">
    <location>
        <begin position="1"/>
        <end position="25"/>
    </location>
</feature>
<dbReference type="InterPro" id="IPR051636">
    <property type="entry name" value="Plant_LTP/defense-related"/>
</dbReference>
<proteinExistence type="predicted"/>
<feature type="domain" description="Hydrophobic seed protein" evidence="2">
    <location>
        <begin position="29"/>
        <end position="79"/>
    </location>
</feature>
<protein>
    <recommendedName>
        <fullName evidence="2">Hydrophobic seed protein domain-containing protein</fullName>
    </recommendedName>
</protein>
<feature type="chain" id="PRO_5030936063" description="Hydrophobic seed protein domain-containing protein" evidence="1">
    <location>
        <begin position="26"/>
        <end position="128"/>
    </location>
</feature>
<dbReference type="SMR" id="A0A803LR29"/>
<keyword evidence="1" id="KW-0732">Signal</keyword>
<evidence type="ECO:0000313" key="3">
    <source>
        <dbReference type="EnsemblPlants" id="AUR62017408-RA:cds"/>
    </source>
</evidence>
<dbReference type="InterPro" id="IPR036312">
    <property type="entry name" value="Bifun_inhib/LTP/seed_sf"/>
</dbReference>
<gene>
    <name evidence="3" type="primary">LOC110719743</name>
</gene>
<reference evidence="3" key="1">
    <citation type="journal article" date="2017" name="Nature">
        <title>The genome of Chenopodium quinoa.</title>
        <authorList>
            <person name="Jarvis D.E."/>
            <person name="Ho Y.S."/>
            <person name="Lightfoot D.J."/>
            <person name="Schmoeckel S.M."/>
            <person name="Li B."/>
            <person name="Borm T.J.A."/>
            <person name="Ohyanagi H."/>
            <person name="Mineta K."/>
            <person name="Michell C.T."/>
            <person name="Saber N."/>
            <person name="Kharbatia N.M."/>
            <person name="Rupper R.R."/>
            <person name="Sharp A.R."/>
            <person name="Dally N."/>
            <person name="Boughton B.A."/>
            <person name="Woo Y.H."/>
            <person name="Gao G."/>
            <person name="Schijlen E.G.W.M."/>
            <person name="Guo X."/>
            <person name="Momin A.A."/>
            <person name="Negrao S."/>
            <person name="Al-Babili S."/>
            <person name="Gehring C."/>
            <person name="Roessner U."/>
            <person name="Jung C."/>
            <person name="Murphy K."/>
            <person name="Arold S.T."/>
            <person name="Gojobori T."/>
            <person name="van der Linden C.G."/>
            <person name="van Loo E.N."/>
            <person name="Jellen E.N."/>
            <person name="Maughan P.J."/>
            <person name="Tester M."/>
        </authorList>
    </citation>
    <scope>NUCLEOTIDE SEQUENCE [LARGE SCALE GENOMIC DNA]</scope>
    <source>
        <strain evidence="3">cv. PI 614886</strain>
    </source>
</reference>
<reference evidence="3" key="2">
    <citation type="submission" date="2021-03" db="UniProtKB">
        <authorList>
            <consortium name="EnsemblPlants"/>
        </authorList>
    </citation>
    <scope>IDENTIFICATION</scope>
</reference>
<dbReference type="Pfam" id="PF14547">
    <property type="entry name" value="Hydrophob_seed"/>
    <property type="match status" value="1"/>
</dbReference>
<dbReference type="PANTHER" id="PTHR31731">
    <property type="match status" value="1"/>
</dbReference>
<dbReference type="Proteomes" id="UP000596660">
    <property type="component" value="Unplaced"/>
</dbReference>
<evidence type="ECO:0000313" key="4">
    <source>
        <dbReference type="Proteomes" id="UP000596660"/>
    </source>
</evidence>
<dbReference type="Gramene" id="AUR62017408-RA">
    <property type="protein sequence ID" value="AUR62017408-RA:cds"/>
    <property type="gene ID" value="AUR62017408"/>
</dbReference>
<dbReference type="SUPFAM" id="SSF47699">
    <property type="entry name" value="Bifunctional inhibitor/lipid-transfer protein/seed storage 2S albumin"/>
    <property type="match status" value="1"/>
</dbReference>
<evidence type="ECO:0000256" key="1">
    <source>
        <dbReference type="SAM" id="SignalP"/>
    </source>
</evidence>
<dbReference type="AlphaFoldDB" id="A0A803LR29"/>
<dbReference type="EnsemblPlants" id="AUR62017408-RA">
    <property type="protein sequence ID" value="AUR62017408-RA:cds"/>
    <property type="gene ID" value="AUR62017408"/>
</dbReference>
<accession>A0A803LR29</accession>